<keyword evidence="13" id="KW-0624">Polysaccharide degradation</keyword>
<evidence type="ECO:0000313" key="22">
    <source>
        <dbReference type="Proteomes" id="UP001163105"/>
    </source>
</evidence>
<comment type="similarity">
    <text evidence="3">Belongs to the peptidase S8 family.</text>
</comment>
<comment type="cofactor">
    <cofactor evidence="1">
        <name>Cu(2+)</name>
        <dbReference type="ChEBI" id="CHEBI:29036"/>
    </cofactor>
</comment>
<evidence type="ECO:0000256" key="15">
    <source>
        <dbReference type="ARBA" id="ARBA00045077"/>
    </source>
</evidence>
<dbReference type="InterPro" id="IPR036852">
    <property type="entry name" value="Peptidase_S8/S53_dom_sf"/>
</dbReference>
<keyword evidence="22" id="KW-1185">Reference proteome</keyword>
<evidence type="ECO:0000256" key="8">
    <source>
        <dbReference type="ARBA" id="ARBA00022801"/>
    </source>
</evidence>
<dbReference type="InterPro" id="IPR036861">
    <property type="entry name" value="Endochitinase-like_sf"/>
</dbReference>
<evidence type="ECO:0000256" key="6">
    <source>
        <dbReference type="ARBA" id="ARBA00022670"/>
    </source>
</evidence>
<keyword evidence="8" id="KW-0378">Hydrolase</keyword>
<dbReference type="GO" id="GO:0016020">
    <property type="term" value="C:membrane"/>
    <property type="evidence" value="ECO:0007669"/>
    <property type="project" value="InterPro"/>
</dbReference>
<dbReference type="Pfam" id="PF06280">
    <property type="entry name" value="fn3_5"/>
    <property type="match status" value="1"/>
</dbReference>
<dbReference type="GO" id="GO:0005576">
    <property type="term" value="C:extracellular region"/>
    <property type="evidence" value="ECO:0007669"/>
    <property type="project" value="UniProtKB-SubCell"/>
</dbReference>
<keyword evidence="10" id="KW-0136">Cellulose degradation</keyword>
<evidence type="ECO:0000256" key="18">
    <source>
        <dbReference type="SAM" id="MobiDB-lite"/>
    </source>
</evidence>
<dbReference type="PANTHER" id="PTHR33353:SF32">
    <property type="entry name" value="ENDO-BETA-1,4-GLUCANASE D"/>
    <property type="match status" value="1"/>
</dbReference>
<organism evidence="21 22">
    <name type="scientific">Purpureocillium lavendulum</name>
    <dbReference type="NCBI Taxonomy" id="1247861"/>
    <lineage>
        <taxon>Eukaryota</taxon>
        <taxon>Fungi</taxon>
        <taxon>Dikarya</taxon>
        <taxon>Ascomycota</taxon>
        <taxon>Pezizomycotina</taxon>
        <taxon>Sordariomycetes</taxon>
        <taxon>Hypocreomycetidae</taxon>
        <taxon>Hypocreales</taxon>
        <taxon>Ophiocordycipitaceae</taxon>
        <taxon>Purpureocillium</taxon>
    </lineage>
</organism>
<comment type="caution">
    <text evidence="21">The sequence shown here is derived from an EMBL/GenBank/DDBJ whole genome shotgun (WGS) entry which is preliminary data.</text>
</comment>
<sequence>MLPYLLGGFLWLSTPAIAAFQARDGTNQAAPGAVEDILIIECEDGKCVEPISKDVETSGGLVRHIYGSRLFYGLSVQTTSAAQIGQEIKKFSGVKNVWAAGQVKHREPMTSATKDPNRQATFPSPWPEERCNPGFGRPDYSHVATGIDRLHREGYTGSGYKIAIVDTGQFHGLFNSMSPSAGRGLLAVNSFGQSGHPPADQYSSTLDQAGTYVVGHGANGSFDFTFVTDQNEIWDGKERLLYDIDADYGDNPNDDKFAANIDPSSRQDRKCILNPVTSNVKDLEGKVALIRRGIITHDCDFYDRFRNALDRGATHILGWEDVPTKATSRSAAIAMTKSDVGRHMAKALQAGERVAMRRIGNVRDQQLTIARLSSHGPTWELDIKPDVVAPGEDVKLLTQEGGYHRNSGTSFSGPHVAGAIALIAEARGTLDPKLINSLLVSTARPSNDKYGPISVAVQGGGFLQAWDAAHATTIVEPAALAFSDMEHRVPSIALTIHNTAPHEVNYTISNLAANTIYAINPYGSLGAPDYSEGRRLPRAMVKLSTDSVLLGPDQRGTVEVLAADPKGAEPTRLPVWSGWIMIIGSDGTNLTVPYLGLAANLTTHTISAIDTMGIANAGGGKVPTFILPNPPTSPLPGRSNMTADMELSLKDLNRVTGVDVWIEELVVDTTQLRLDVVPVDLCSGLNRSADPLDDGACVPESLMMDSYGLQSVAQVPGFPKTYVTRNELNGLALHEGTWNGSIGHGQYAPPGRYNRVPISAMKLLALLGLASAASAHTLFTTLFVNGKNQGDGTCVRMPLDGATANGPIRPVTGDDMACNRDGGKAVAYTCPAPAKARLTFEFRMYSTGEQDGAIADGHLGPCAVYVKKVNDMYKDAAAGGGWFKIWEDGVDAGGQWCVTRLIANKGLLSVDLPPGLPRGYYLVRPEILALHNVPAAHDPQFYAGCAQVYVQDGPTGELNIPKEFQASIPGYVTTSTPGLTYNIYNKPLPPYPMPGPKVYIPGGPSSGAAGKAQDLSEQGSQPNDFHGAVPEDCLIKNANWCAKPLAKYTTATGCWAATKQCYEQSQACWDSAPPSGSANCKVWQEYCKSMEGVCGGGKDVTGPPEFQGKQQEARVPGDIPKPWNEQPQGGAGTSIAPAAATTSGSASTAPASSVPAAASTAPATGYGSGAPANGTSADGRCGGDKGHTCRGSAYGSCCSSMNWCGQSSRHCGEGCQGKFGDCK</sequence>
<evidence type="ECO:0000256" key="7">
    <source>
        <dbReference type="ARBA" id="ARBA00022729"/>
    </source>
</evidence>
<evidence type="ECO:0000256" key="4">
    <source>
        <dbReference type="ARBA" id="ARBA00022525"/>
    </source>
</evidence>
<dbReference type="Gene3D" id="3.50.30.30">
    <property type="match status" value="1"/>
</dbReference>
<keyword evidence="11 17" id="KW-1015">Disulfide bond</keyword>
<dbReference type="Gene3D" id="2.70.50.70">
    <property type="match status" value="1"/>
</dbReference>
<dbReference type="CDD" id="cd11618">
    <property type="entry name" value="ChtBD1_1"/>
    <property type="match status" value="1"/>
</dbReference>
<dbReference type="AlphaFoldDB" id="A0AB34G6G4"/>
<dbReference type="InterPro" id="IPR010435">
    <property type="entry name" value="C5a/SBT2-like_Fn3"/>
</dbReference>
<name>A0AB34G6G4_9HYPO</name>
<comment type="caution">
    <text evidence="17">Lacks conserved residue(s) required for the propagation of feature annotation.</text>
</comment>
<dbReference type="GO" id="GO:0030245">
    <property type="term" value="P:cellulose catabolic process"/>
    <property type="evidence" value="ECO:0007669"/>
    <property type="project" value="UniProtKB-KW"/>
</dbReference>
<accession>A0AB34G6G4</accession>
<feature type="disulfide bond" evidence="17">
    <location>
        <begin position="1197"/>
        <end position="1211"/>
    </location>
</feature>
<evidence type="ECO:0000256" key="13">
    <source>
        <dbReference type="ARBA" id="ARBA00023326"/>
    </source>
</evidence>
<dbReference type="Pfam" id="PF03443">
    <property type="entry name" value="AA9"/>
    <property type="match status" value="1"/>
</dbReference>
<dbReference type="SUPFAM" id="SSF57016">
    <property type="entry name" value="Plant lectins/antimicrobial peptides"/>
    <property type="match status" value="1"/>
</dbReference>
<reference evidence="21" key="1">
    <citation type="submission" date="2023-01" db="EMBL/GenBank/DDBJ databases">
        <title>The growth and conidiation of Purpureocillium lavendulum are regulated by nitrogen source and histone H3K14 acetylation.</title>
        <authorList>
            <person name="Tang P."/>
            <person name="Han J."/>
            <person name="Zhang C."/>
            <person name="Tang P."/>
            <person name="Qi F."/>
            <person name="Zhang K."/>
            <person name="Liang L."/>
        </authorList>
    </citation>
    <scope>NUCLEOTIDE SEQUENCE</scope>
    <source>
        <strain evidence="21">YMF1.00683</strain>
    </source>
</reference>
<dbReference type="GO" id="GO:0008061">
    <property type="term" value="F:chitin binding"/>
    <property type="evidence" value="ECO:0007669"/>
    <property type="project" value="UniProtKB-UniRule"/>
</dbReference>
<comment type="catalytic activity">
    <reaction evidence="15">
        <text>[(1-&gt;4)-beta-D-glucosyl]n+m + reduced acceptor + O2 = 4-dehydro-beta-D-glucosyl-[(1-&gt;4)-beta-D-glucosyl]n-1 + [(1-&gt;4)-beta-D-glucosyl]m + acceptor + H2O.</text>
        <dbReference type="EC" id="1.14.99.56"/>
    </reaction>
</comment>
<dbReference type="SUPFAM" id="SSF52743">
    <property type="entry name" value="Subtilisin-like"/>
    <property type="match status" value="1"/>
</dbReference>
<keyword evidence="5 17" id="KW-0147">Chitin-binding</keyword>
<comment type="subcellular location">
    <subcellularLocation>
        <location evidence="2">Secreted</location>
    </subcellularLocation>
</comment>
<dbReference type="PROSITE" id="PS50941">
    <property type="entry name" value="CHIT_BIND_I_2"/>
    <property type="match status" value="1"/>
</dbReference>
<dbReference type="EMBL" id="JAQHRD010000001">
    <property type="protein sequence ID" value="KAJ6447112.1"/>
    <property type="molecule type" value="Genomic_DNA"/>
</dbReference>
<evidence type="ECO:0000256" key="11">
    <source>
        <dbReference type="ARBA" id="ARBA00023157"/>
    </source>
</evidence>
<keyword evidence="9" id="KW-0720">Serine protease</keyword>
<evidence type="ECO:0000256" key="5">
    <source>
        <dbReference type="ARBA" id="ARBA00022669"/>
    </source>
</evidence>
<evidence type="ECO:0000256" key="3">
    <source>
        <dbReference type="ARBA" id="ARBA00011073"/>
    </source>
</evidence>
<feature type="chain" id="PRO_5044186507" description="lytic cellulose monooxygenase (C4-dehydrogenating)" evidence="19">
    <location>
        <begin position="19"/>
        <end position="1223"/>
    </location>
</feature>
<proteinExistence type="inferred from homology"/>
<dbReference type="PANTHER" id="PTHR33353">
    <property type="entry name" value="PUTATIVE (AFU_ORTHOLOGUE AFUA_1G12560)-RELATED"/>
    <property type="match status" value="1"/>
</dbReference>
<evidence type="ECO:0000256" key="10">
    <source>
        <dbReference type="ARBA" id="ARBA00023001"/>
    </source>
</evidence>
<evidence type="ECO:0000256" key="2">
    <source>
        <dbReference type="ARBA" id="ARBA00004613"/>
    </source>
</evidence>
<evidence type="ECO:0000256" key="14">
    <source>
        <dbReference type="ARBA" id="ARBA00044502"/>
    </source>
</evidence>
<feature type="region of interest" description="Disordered" evidence="18">
    <location>
        <begin position="1003"/>
        <end position="1023"/>
    </location>
</feature>
<dbReference type="InterPro" id="IPR000209">
    <property type="entry name" value="Peptidase_S8/S53_dom"/>
</dbReference>
<feature type="compositionally biased region" description="Low complexity" evidence="18">
    <location>
        <begin position="1133"/>
        <end position="1162"/>
    </location>
</feature>
<dbReference type="Pfam" id="PF00082">
    <property type="entry name" value="Peptidase_S8"/>
    <property type="match status" value="1"/>
</dbReference>
<evidence type="ECO:0000313" key="21">
    <source>
        <dbReference type="EMBL" id="KAJ6447112.1"/>
    </source>
</evidence>
<feature type="domain" description="Chitin-binding type-1" evidence="20">
    <location>
        <begin position="1178"/>
        <end position="1223"/>
    </location>
</feature>
<evidence type="ECO:0000256" key="17">
    <source>
        <dbReference type="PROSITE-ProRule" id="PRU00261"/>
    </source>
</evidence>
<dbReference type="PROSITE" id="PS00138">
    <property type="entry name" value="SUBTILASE_SER"/>
    <property type="match status" value="1"/>
</dbReference>
<dbReference type="InterPro" id="IPR001002">
    <property type="entry name" value="Chitin-bd_1"/>
</dbReference>
<dbReference type="InterPro" id="IPR023828">
    <property type="entry name" value="Peptidase_S8_Ser-AS"/>
</dbReference>
<keyword evidence="4" id="KW-0964">Secreted</keyword>
<feature type="region of interest" description="Disordered" evidence="18">
    <location>
        <begin position="1098"/>
        <end position="1162"/>
    </location>
</feature>
<dbReference type="GO" id="GO:0006508">
    <property type="term" value="P:proteolysis"/>
    <property type="evidence" value="ECO:0007669"/>
    <property type="project" value="UniProtKB-KW"/>
</dbReference>
<dbReference type="PRINTS" id="PR00723">
    <property type="entry name" value="SUBTILISIN"/>
</dbReference>
<evidence type="ECO:0000256" key="16">
    <source>
        <dbReference type="ARBA" id="ARBA00047174"/>
    </source>
</evidence>
<keyword evidence="12" id="KW-0119">Carbohydrate metabolism</keyword>
<dbReference type="InterPro" id="IPR005103">
    <property type="entry name" value="AA9_LPMO"/>
</dbReference>
<dbReference type="InterPro" id="IPR049892">
    <property type="entry name" value="AA9"/>
</dbReference>
<evidence type="ECO:0000256" key="9">
    <source>
        <dbReference type="ARBA" id="ARBA00022825"/>
    </source>
</evidence>
<dbReference type="InterPro" id="IPR015500">
    <property type="entry name" value="Peptidase_S8_subtilisin-rel"/>
</dbReference>
<keyword evidence="7 19" id="KW-0732">Signal</keyword>
<dbReference type="Gene3D" id="3.30.60.10">
    <property type="entry name" value="Endochitinase-like"/>
    <property type="match status" value="1"/>
</dbReference>
<protein>
    <recommendedName>
        <fullName evidence="16">lytic cellulose monooxygenase (C4-dehydrogenating)</fullName>
        <ecNumber evidence="16">1.14.99.56</ecNumber>
    </recommendedName>
</protein>
<comment type="similarity">
    <text evidence="14">Belongs to the polysaccharide monooxygenase AA9 family.</text>
</comment>
<keyword evidence="6" id="KW-0645">Protease</keyword>
<evidence type="ECO:0000256" key="12">
    <source>
        <dbReference type="ARBA" id="ARBA00023277"/>
    </source>
</evidence>
<dbReference type="Proteomes" id="UP001163105">
    <property type="component" value="Unassembled WGS sequence"/>
</dbReference>
<gene>
    <name evidence="21" type="ORF">O9K51_01887</name>
</gene>
<dbReference type="EC" id="1.14.99.56" evidence="16"/>
<dbReference type="Gene3D" id="3.40.50.200">
    <property type="entry name" value="Peptidase S8/S53 domain"/>
    <property type="match status" value="1"/>
</dbReference>
<evidence type="ECO:0000256" key="1">
    <source>
        <dbReference type="ARBA" id="ARBA00001973"/>
    </source>
</evidence>
<feature type="region of interest" description="Disordered" evidence="18">
    <location>
        <begin position="106"/>
        <end position="127"/>
    </location>
</feature>
<evidence type="ECO:0000256" key="19">
    <source>
        <dbReference type="SAM" id="SignalP"/>
    </source>
</evidence>
<feature type="compositionally biased region" description="Polar residues" evidence="18">
    <location>
        <begin position="110"/>
        <end position="122"/>
    </location>
</feature>
<feature type="signal peptide" evidence="19">
    <location>
        <begin position="1"/>
        <end position="18"/>
    </location>
</feature>
<evidence type="ECO:0000259" key="20">
    <source>
        <dbReference type="PROSITE" id="PS50941"/>
    </source>
</evidence>
<dbReference type="GO" id="GO:0004252">
    <property type="term" value="F:serine-type endopeptidase activity"/>
    <property type="evidence" value="ECO:0007669"/>
    <property type="project" value="InterPro"/>
</dbReference>
<dbReference type="CDD" id="cd21175">
    <property type="entry name" value="LPMO_AA9"/>
    <property type="match status" value="1"/>
</dbReference>